<feature type="non-terminal residue" evidence="1">
    <location>
        <position position="1"/>
    </location>
</feature>
<comment type="caution">
    <text evidence="1">The sequence shown here is derived from an EMBL/GenBank/DDBJ whole genome shotgun (WGS) entry which is preliminary data.</text>
</comment>
<gene>
    <name evidence="1" type="ORF">FWILDA_LOCUS11744</name>
</gene>
<reference evidence="1" key="1">
    <citation type="submission" date="2022-08" db="EMBL/GenBank/DDBJ databases">
        <authorList>
            <person name="Kallberg Y."/>
            <person name="Tangrot J."/>
            <person name="Rosling A."/>
        </authorList>
    </citation>
    <scope>NUCLEOTIDE SEQUENCE</scope>
    <source>
        <strain evidence="1">Wild A</strain>
    </source>
</reference>
<protein>
    <submittedName>
        <fullName evidence="1">7337_t:CDS:1</fullName>
    </submittedName>
</protein>
<name>A0A9W4SXB1_9GLOM</name>
<evidence type="ECO:0000313" key="1">
    <source>
        <dbReference type="EMBL" id="CAI2184775.1"/>
    </source>
</evidence>
<organism evidence="1 2">
    <name type="scientific">Funneliformis geosporum</name>
    <dbReference type="NCBI Taxonomy" id="1117311"/>
    <lineage>
        <taxon>Eukaryota</taxon>
        <taxon>Fungi</taxon>
        <taxon>Fungi incertae sedis</taxon>
        <taxon>Mucoromycota</taxon>
        <taxon>Glomeromycotina</taxon>
        <taxon>Glomeromycetes</taxon>
        <taxon>Glomerales</taxon>
        <taxon>Glomeraceae</taxon>
        <taxon>Funneliformis</taxon>
    </lineage>
</organism>
<sequence length="56" mass="6732">QYLYKIWDNSIIPRHFLSINNADKIEAILSNRESHSLYEFIDRDEPLWPILILTCL</sequence>
<proteinExistence type="predicted"/>
<accession>A0A9W4SXB1</accession>
<dbReference type="Proteomes" id="UP001153678">
    <property type="component" value="Unassembled WGS sequence"/>
</dbReference>
<dbReference type="EMBL" id="CAMKVN010003457">
    <property type="protein sequence ID" value="CAI2184775.1"/>
    <property type="molecule type" value="Genomic_DNA"/>
</dbReference>
<dbReference type="AlphaFoldDB" id="A0A9W4SXB1"/>
<dbReference type="OrthoDB" id="2399448at2759"/>
<keyword evidence="2" id="KW-1185">Reference proteome</keyword>
<evidence type="ECO:0000313" key="2">
    <source>
        <dbReference type="Proteomes" id="UP001153678"/>
    </source>
</evidence>